<protein>
    <submittedName>
        <fullName evidence="1">Uncharacterized protein</fullName>
    </submittedName>
</protein>
<dbReference type="EMBL" id="CCAG010005268">
    <property type="status" value="NOT_ANNOTATED_CDS"/>
    <property type="molecule type" value="Genomic_DNA"/>
</dbReference>
<dbReference type="AlphaFoldDB" id="A0A1B0FEW0"/>
<dbReference type="EnsemblMetazoa" id="GMOY002174-RA">
    <property type="protein sequence ID" value="GMOY002174-PA"/>
    <property type="gene ID" value="GMOY002174"/>
</dbReference>
<sequence>MHSTQICLAKDILSDIDVMRKSMKTQTALIKEMLEQANAVLLQIEGTKMSKAPAETKNCALYIYNKKAIISLKKVTETSSKLLNIFDYPVIDIQKNFHLCEQYVEFISMNIRKLLVFADTMQQIHETKLYQDKADSEGLEI</sequence>
<dbReference type="VEuPathDB" id="VectorBase:GMOY002174"/>
<proteinExistence type="predicted"/>
<organism evidence="1 2">
    <name type="scientific">Glossina morsitans morsitans</name>
    <name type="common">Savannah tsetse fly</name>
    <dbReference type="NCBI Taxonomy" id="37546"/>
    <lineage>
        <taxon>Eukaryota</taxon>
        <taxon>Metazoa</taxon>
        <taxon>Ecdysozoa</taxon>
        <taxon>Arthropoda</taxon>
        <taxon>Hexapoda</taxon>
        <taxon>Insecta</taxon>
        <taxon>Pterygota</taxon>
        <taxon>Neoptera</taxon>
        <taxon>Endopterygota</taxon>
        <taxon>Diptera</taxon>
        <taxon>Brachycera</taxon>
        <taxon>Muscomorpha</taxon>
        <taxon>Hippoboscoidea</taxon>
        <taxon>Glossinidae</taxon>
        <taxon>Glossina</taxon>
    </lineage>
</organism>
<accession>A0A1B0FEW0</accession>
<name>A0A1B0FEW0_GLOMM</name>
<dbReference type="Proteomes" id="UP000092444">
    <property type="component" value="Unassembled WGS sequence"/>
</dbReference>
<evidence type="ECO:0000313" key="1">
    <source>
        <dbReference type="EnsemblMetazoa" id="GMOY002174-PA"/>
    </source>
</evidence>
<keyword evidence="2" id="KW-1185">Reference proteome</keyword>
<evidence type="ECO:0000313" key="2">
    <source>
        <dbReference type="Proteomes" id="UP000092444"/>
    </source>
</evidence>
<reference evidence="1" key="1">
    <citation type="submission" date="2020-05" db="UniProtKB">
        <authorList>
            <consortium name="EnsemblMetazoa"/>
        </authorList>
    </citation>
    <scope>IDENTIFICATION</scope>
    <source>
        <strain evidence="1">Yale</strain>
    </source>
</reference>